<dbReference type="SMR" id="B4JQ22"/>
<dbReference type="GO" id="GO:0005634">
    <property type="term" value="C:nucleus"/>
    <property type="evidence" value="ECO:0007669"/>
    <property type="project" value="TreeGrafter"/>
</dbReference>
<dbReference type="AlphaFoldDB" id="B4JQ22"/>
<dbReference type="GO" id="GO:0001181">
    <property type="term" value="F:RNA polymerase I general transcription initiation factor activity"/>
    <property type="evidence" value="ECO:0007669"/>
    <property type="project" value="InterPro"/>
</dbReference>
<keyword evidence="3" id="KW-1185">Reference proteome</keyword>
<protein>
    <submittedName>
        <fullName evidence="2">GH13629</fullName>
    </submittedName>
</protein>
<accession>B4JQ22</accession>
<dbReference type="OMA" id="VCSPAIV"/>
<dbReference type="OrthoDB" id="26970at2759"/>
<dbReference type="eggNOG" id="KOG2434">
    <property type="taxonomic scope" value="Eukaryota"/>
</dbReference>
<dbReference type="PhylomeDB" id="B4JQ22"/>
<dbReference type="PANTHER" id="PTHR12790">
    <property type="entry name" value="TRANSCRIPTION INITIATION FACTOR IA RRN3"/>
    <property type="match status" value="1"/>
</dbReference>
<dbReference type="GO" id="GO:0036099">
    <property type="term" value="P:female germ-line stem cell population maintenance"/>
    <property type="evidence" value="ECO:0007669"/>
    <property type="project" value="EnsemblMetazoa"/>
</dbReference>
<dbReference type="InParanoid" id="B4JQ22"/>
<dbReference type="GO" id="GO:0001042">
    <property type="term" value="F:RNA polymerase I core binding"/>
    <property type="evidence" value="ECO:0007669"/>
    <property type="project" value="TreeGrafter"/>
</dbReference>
<dbReference type="GO" id="GO:0006361">
    <property type="term" value="P:transcription initiation at RNA polymerase I promoter"/>
    <property type="evidence" value="ECO:0007669"/>
    <property type="project" value="InterPro"/>
</dbReference>
<evidence type="ECO:0000313" key="3">
    <source>
        <dbReference type="Proteomes" id="UP000001070"/>
    </source>
</evidence>
<evidence type="ECO:0000256" key="1">
    <source>
        <dbReference type="ARBA" id="ARBA00010098"/>
    </source>
</evidence>
<dbReference type="EMBL" id="CH916372">
    <property type="protein sequence ID" value="EDV99002.1"/>
    <property type="molecule type" value="Genomic_DNA"/>
</dbReference>
<dbReference type="Pfam" id="PF05327">
    <property type="entry name" value="RRN3"/>
    <property type="match status" value="1"/>
</dbReference>
<dbReference type="KEGG" id="dgr:6566398"/>
<dbReference type="GO" id="GO:0042790">
    <property type="term" value="P:nucleolar large rRNA transcription by RNA polymerase I"/>
    <property type="evidence" value="ECO:0007669"/>
    <property type="project" value="EnsemblMetazoa"/>
</dbReference>
<dbReference type="HOGENOM" id="CLU_010579_3_1_1"/>
<dbReference type="FunCoup" id="B4JQ22">
    <property type="interactions" value="1746"/>
</dbReference>
<dbReference type="InterPro" id="IPR007991">
    <property type="entry name" value="RNA_pol_I_trans_ini_fac_RRN3"/>
</dbReference>
<evidence type="ECO:0000313" key="2">
    <source>
        <dbReference type="EMBL" id="EDV99002.1"/>
    </source>
</evidence>
<comment type="similarity">
    <text evidence="1">Belongs to the RRN3 family.</text>
</comment>
<sequence length="617" mass="71155">MSVYSSKTVNTSILKAFSNADRERVKTAAINKVRFVTPKEKGIVESVRVALEEKNFHLVQEFTYFLCEAELSDEEVIEIMKDARQIVHSLTTDFANLVEALLSLNWKKRSWDAIQAYTEFSVDVMIGHNFYINIGITKLILNWIPNDQESAEWINGSPSDRVRADLEIVHSLLNRILTAVPMSFDVINDTIAAKFPYFKKPAHVIAGYLHNVLWLMESKPVFEEMLLQLVLQKLLVLDVNAPREEIEALKEETDDEDDKMDDAIFQMDDVNTSQQKQPQPLEHSIAQTLDICLLKLLKFLDDKCRPQPDCSDDQRIAKSRFFKMLMYIFDEVLLPSHNTHHVQFVIFHACSIRPLYTEIFLSGLWKKVQNPNVSSVKRHAAVSYIASFLARARFAPLSTITYYLKELSNWANTYINDSDEFSSKNCSLKANMVFYSVCQAMFYLIAFRARDLTIHPKNLTLLSTLQLSRLAMCHFNPLRYCLPPVATAFAGVARTHQLAYCHTVLERNARRKLATFYGHDKLMPEEILETFFPFDPYILPLSNKFIEPNYLVYKVHELDESAECAATEAVRRKRGDSEMVEEDDFILADKRQKLSELSNSQQFDKQFYYGTSPGFNQ</sequence>
<reference evidence="2 3" key="1">
    <citation type="journal article" date="2007" name="Nature">
        <title>Evolution of genes and genomes on the Drosophila phylogeny.</title>
        <authorList>
            <consortium name="Drosophila 12 Genomes Consortium"/>
            <person name="Clark A.G."/>
            <person name="Eisen M.B."/>
            <person name="Smith D.R."/>
            <person name="Bergman C.M."/>
            <person name="Oliver B."/>
            <person name="Markow T.A."/>
            <person name="Kaufman T.C."/>
            <person name="Kellis M."/>
            <person name="Gelbart W."/>
            <person name="Iyer V.N."/>
            <person name="Pollard D.A."/>
            <person name="Sackton T.B."/>
            <person name="Larracuente A.M."/>
            <person name="Singh N.D."/>
            <person name="Abad J.P."/>
            <person name="Abt D.N."/>
            <person name="Adryan B."/>
            <person name="Aguade M."/>
            <person name="Akashi H."/>
            <person name="Anderson W.W."/>
            <person name="Aquadro C.F."/>
            <person name="Ardell D.H."/>
            <person name="Arguello R."/>
            <person name="Artieri C.G."/>
            <person name="Barbash D.A."/>
            <person name="Barker D."/>
            <person name="Barsanti P."/>
            <person name="Batterham P."/>
            <person name="Batzoglou S."/>
            <person name="Begun D."/>
            <person name="Bhutkar A."/>
            <person name="Blanco E."/>
            <person name="Bosak S.A."/>
            <person name="Bradley R.K."/>
            <person name="Brand A.D."/>
            <person name="Brent M.R."/>
            <person name="Brooks A.N."/>
            <person name="Brown R.H."/>
            <person name="Butlin R.K."/>
            <person name="Caggese C."/>
            <person name="Calvi B.R."/>
            <person name="Bernardo de Carvalho A."/>
            <person name="Caspi A."/>
            <person name="Castrezana S."/>
            <person name="Celniker S.E."/>
            <person name="Chang J.L."/>
            <person name="Chapple C."/>
            <person name="Chatterji S."/>
            <person name="Chinwalla A."/>
            <person name="Civetta A."/>
            <person name="Clifton S.W."/>
            <person name="Comeron J.M."/>
            <person name="Costello J.C."/>
            <person name="Coyne J.A."/>
            <person name="Daub J."/>
            <person name="David R.G."/>
            <person name="Delcher A.L."/>
            <person name="Delehaunty K."/>
            <person name="Do C.B."/>
            <person name="Ebling H."/>
            <person name="Edwards K."/>
            <person name="Eickbush T."/>
            <person name="Evans J.D."/>
            <person name="Filipski A."/>
            <person name="Findeiss S."/>
            <person name="Freyhult E."/>
            <person name="Fulton L."/>
            <person name="Fulton R."/>
            <person name="Garcia A.C."/>
            <person name="Gardiner A."/>
            <person name="Garfield D.A."/>
            <person name="Garvin B.E."/>
            <person name="Gibson G."/>
            <person name="Gilbert D."/>
            <person name="Gnerre S."/>
            <person name="Godfrey J."/>
            <person name="Good R."/>
            <person name="Gotea V."/>
            <person name="Gravely B."/>
            <person name="Greenberg A.J."/>
            <person name="Griffiths-Jones S."/>
            <person name="Gross S."/>
            <person name="Guigo R."/>
            <person name="Gustafson E.A."/>
            <person name="Haerty W."/>
            <person name="Hahn M.W."/>
            <person name="Halligan D.L."/>
            <person name="Halpern A.L."/>
            <person name="Halter G.M."/>
            <person name="Han M.V."/>
            <person name="Heger A."/>
            <person name="Hillier L."/>
            <person name="Hinrichs A.S."/>
            <person name="Holmes I."/>
            <person name="Hoskins R.A."/>
            <person name="Hubisz M.J."/>
            <person name="Hultmark D."/>
            <person name="Huntley M.A."/>
            <person name="Jaffe D.B."/>
            <person name="Jagadeeshan S."/>
            <person name="Jeck W.R."/>
            <person name="Johnson J."/>
            <person name="Jones C.D."/>
            <person name="Jordan W.C."/>
            <person name="Karpen G.H."/>
            <person name="Kataoka E."/>
            <person name="Keightley P.D."/>
            <person name="Kheradpour P."/>
            <person name="Kirkness E.F."/>
            <person name="Koerich L.B."/>
            <person name="Kristiansen K."/>
            <person name="Kudrna D."/>
            <person name="Kulathinal R.J."/>
            <person name="Kumar S."/>
            <person name="Kwok R."/>
            <person name="Lander E."/>
            <person name="Langley C.H."/>
            <person name="Lapoint R."/>
            <person name="Lazzaro B.P."/>
            <person name="Lee S.J."/>
            <person name="Levesque L."/>
            <person name="Li R."/>
            <person name="Lin C.F."/>
            <person name="Lin M.F."/>
            <person name="Lindblad-Toh K."/>
            <person name="Llopart A."/>
            <person name="Long M."/>
            <person name="Low L."/>
            <person name="Lozovsky E."/>
            <person name="Lu J."/>
            <person name="Luo M."/>
            <person name="Machado C.A."/>
            <person name="Makalowski W."/>
            <person name="Marzo M."/>
            <person name="Matsuda M."/>
            <person name="Matzkin L."/>
            <person name="McAllister B."/>
            <person name="McBride C.S."/>
            <person name="McKernan B."/>
            <person name="McKernan K."/>
            <person name="Mendez-Lago M."/>
            <person name="Minx P."/>
            <person name="Mollenhauer M.U."/>
            <person name="Montooth K."/>
            <person name="Mount S.M."/>
            <person name="Mu X."/>
            <person name="Myers E."/>
            <person name="Negre B."/>
            <person name="Newfeld S."/>
            <person name="Nielsen R."/>
            <person name="Noor M.A."/>
            <person name="O'Grady P."/>
            <person name="Pachter L."/>
            <person name="Papaceit M."/>
            <person name="Parisi M.J."/>
            <person name="Parisi M."/>
            <person name="Parts L."/>
            <person name="Pedersen J.S."/>
            <person name="Pesole G."/>
            <person name="Phillippy A.M."/>
            <person name="Ponting C.P."/>
            <person name="Pop M."/>
            <person name="Porcelli D."/>
            <person name="Powell J.R."/>
            <person name="Prohaska S."/>
            <person name="Pruitt K."/>
            <person name="Puig M."/>
            <person name="Quesneville H."/>
            <person name="Ram K.R."/>
            <person name="Rand D."/>
            <person name="Rasmussen M.D."/>
            <person name="Reed L.K."/>
            <person name="Reenan R."/>
            <person name="Reily A."/>
            <person name="Remington K.A."/>
            <person name="Rieger T.T."/>
            <person name="Ritchie M.G."/>
            <person name="Robin C."/>
            <person name="Rogers Y.H."/>
            <person name="Rohde C."/>
            <person name="Rozas J."/>
            <person name="Rubenfield M.J."/>
            <person name="Ruiz A."/>
            <person name="Russo S."/>
            <person name="Salzberg S.L."/>
            <person name="Sanchez-Gracia A."/>
            <person name="Saranga D.J."/>
            <person name="Sato H."/>
            <person name="Schaeffer S.W."/>
            <person name="Schatz M.C."/>
            <person name="Schlenke T."/>
            <person name="Schwartz R."/>
            <person name="Segarra C."/>
            <person name="Singh R.S."/>
            <person name="Sirot L."/>
            <person name="Sirota M."/>
            <person name="Sisneros N.B."/>
            <person name="Smith C.D."/>
            <person name="Smith T.F."/>
            <person name="Spieth J."/>
            <person name="Stage D.E."/>
            <person name="Stark A."/>
            <person name="Stephan W."/>
            <person name="Strausberg R.L."/>
            <person name="Strempel S."/>
            <person name="Sturgill D."/>
            <person name="Sutton G."/>
            <person name="Sutton G.G."/>
            <person name="Tao W."/>
            <person name="Teichmann S."/>
            <person name="Tobari Y.N."/>
            <person name="Tomimura Y."/>
            <person name="Tsolas J.M."/>
            <person name="Valente V.L."/>
            <person name="Venter E."/>
            <person name="Venter J.C."/>
            <person name="Vicario S."/>
            <person name="Vieira F.G."/>
            <person name="Vilella A.J."/>
            <person name="Villasante A."/>
            <person name="Walenz B."/>
            <person name="Wang J."/>
            <person name="Wasserman M."/>
            <person name="Watts T."/>
            <person name="Wilson D."/>
            <person name="Wilson R.K."/>
            <person name="Wing R.A."/>
            <person name="Wolfner M.F."/>
            <person name="Wong A."/>
            <person name="Wong G.K."/>
            <person name="Wu C.I."/>
            <person name="Wu G."/>
            <person name="Yamamoto D."/>
            <person name="Yang H.P."/>
            <person name="Yang S.P."/>
            <person name="Yorke J.A."/>
            <person name="Yoshida K."/>
            <person name="Zdobnov E."/>
            <person name="Zhang P."/>
            <person name="Zhang Y."/>
            <person name="Zimin A.V."/>
            <person name="Baldwin J."/>
            <person name="Abdouelleil A."/>
            <person name="Abdulkadir J."/>
            <person name="Abebe A."/>
            <person name="Abera B."/>
            <person name="Abreu J."/>
            <person name="Acer S.C."/>
            <person name="Aftuck L."/>
            <person name="Alexander A."/>
            <person name="An P."/>
            <person name="Anderson E."/>
            <person name="Anderson S."/>
            <person name="Arachi H."/>
            <person name="Azer M."/>
            <person name="Bachantsang P."/>
            <person name="Barry A."/>
            <person name="Bayul T."/>
            <person name="Berlin A."/>
            <person name="Bessette D."/>
            <person name="Bloom T."/>
            <person name="Blye J."/>
            <person name="Boguslavskiy L."/>
            <person name="Bonnet C."/>
            <person name="Boukhgalter B."/>
            <person name="Bourzgui I."/>
            <person name="Brown A."/>
            <person name="Cahill P."/>
            <person name="Channer S."/>
            <person name="Cheshatsang Y."/>
            <person name="Chuda L."/>
            <person name="Citroen M."/>
            <person name="Collymore A."/>
            <person name="Cooke P."/>
            <person name="Costello M."/>
            <person name="D'Aco K."/>
            <person name="Daza R."/>
            <person name="De Haan G."/>
            <person name="DeGray S."/>
            <person name="DeMaso C."/>
            <person name="Dhargay N."/>
            <person name="Dooley K."/>
            <person name="Dooley E."/>
            <person name="Doricent M."/>
            <person name="Dorje P."/>
            <person name="Dorjee K."/>
            <person name="Dupes A."/>
            <person name="Elong R."/>
            <person name="Falk J."/>
            <person name="Farina A."/>
            <person name="Faro S."/>
            <person name="Ferguson D."/>
            <person name="Fisher S."/>
            <person name="Foley C.D."/>
            <person name="Franke A."/>
            <person name="Friedrich D."/>
            <person name="Gadbois L."/>
            <person name="Gearin G."/>
            <person name="Gearin C.R."/>
            <person name="Giannoukos G."/>
            <person name="Goode T."/>
            <person name="Graham J."/>
            <person name="Grandbois E."/>
            <person name="Grewal S."/>
            <person name="Gyaltsen K."/>
            <person name="Hafez N."/>
            <person name="Hagos B."/>
            <person name="Hall J."/>
            <person name="Henson C."/>
            <person name="Hollinger A."/>
            <person name="Honan T."/>
            <person name="Huard M.D."/>
            <person name="Hughes L."/>
            <person name="Hurhula B."/>
            <person name="Husby M.E."/>
            <person name="Kamat A."/>
            <person name="Kanga B."/>
            <person name="Kashin S."/>
            <person name="Khazanovich D."/>
            <person name="Kisner P."/>
            <person name="Lance K."/>
            <person name="Lara M."/>
            <person name="Lee W."/>
            <person name="Lennon N."/>
            <person name="Letendre F."/>
            <person name="LeVine R."/>
            <person name="Lipovsky A."/>
            <person name="Liu X."/>
            <person name="Liu J."/>
            <person name="Liu S."/>
            <person name="Lokyitsang T."/>
            <person name="Lokyitsang Y."/>
            <person name="Lubonja R."/>
            <person name="Lui A."/>
            <person name="MacDonald P."/>
            <person name="Magnisalis V."/>
            <person name="Maru K."/>
            <person name="Matthews C."/>
            <person name="McCusker W."/>
            <person name="McDonough S."/>
            <person name="Mehta T."/>
            <person name="Meldrim J."/>
            <person name="Meneus L."/>
            <person name="Mihai O."/>
            <person name="Mihalev A."/>
            <person name="Mihova T."/>
            <person name="Mittelman R."/>
            <person name="Mlenga V."/>
            <person name="Montmayeur A."/>
            <person name="Mulrain L."/>
            <person name="Navidi A."/>
            <person name="Naylor J."/>
            <person name="Negash T."/>
            <person name="Nguyen T."/>
            <person name="Nguyen N."/>
            <person name="Nicol R."/>
            <person name="Norbu C."/>
            <person name="Norbu N."/>
            <person name="Novod N."/>
            <person name="O'Neill B."/>
            <person name="Osman S."/>
            <person name="Markiewicz E."/>
            <person name="Oyono O.L."/>
            <person name="Patti C."/>
            <person name="Phunkhang P."/>
            <person name="Pierre F."/>
            <person name="Priest M."/>
            <person name="Raghuraman S."/>
            <person name="Rege F."/>
            <person name="Reyes R."/>
            <person name="Rise C."/>
            <person name="Rogov P."/>
            <person name="Ross K."/>
            <person name="Ryan E."/>
            <person name="Settipalli S."/>
            <person name="Shea T."/>
            <person name="Sherpa N."/>
            <person name="Shi L."/>
            <person name="Shih D."/>
            <person name="Sparrow T."/>
            <person name="Spaulding J."/>
            <person name="Stalker J."/>
            <person name="Stange-Thomann N."/>
            <person name="Stavropoulos S."/>
            <person name="Stone C."/>
            <person name="Strader C."/>
            <person name="Tesfaye S."/>
            <person name="Thomson T."/>
            <person name="Thoulutsang Y."/>
            <person name="Thoulutsang D."/>
            <person name="Topham K."/>
            <person name="Topping I."/>
            <person name="Tsamla T."/>
            <person name="Vassiliev H."/>
            <person name="Vo A."/>
            <person name="Wangchuk T."/>
            <person name="Wangdi T."/>
            <person name="Weiand M."/>
            <person name="Wilkinson J."/>
            <person name="Wilson A."/>
            <person name="Yadav S."/>
            <person name="Young G."/>
            <person name="Yu Q."/>
            <person name="Zembek L."/>
            <person name="Zhong D."/>
            <person name="Zimmer A."/>
            <person name="Zwirko Z."/>
            <person name="Jaffe D.B."/>
            <person name="Alvarez P."/>
            <person name="Brockman W."/>
            <person name="Butler J."/>
            <person name="Chin C."/>
            <person name="Gnerre S."/>
            <person name="Grabherr M."/>
            <person name="Kleber M."/>
            <person name="Mauceli E."/>
            <person name="MacCallum I."/>
        </authorList>
    </citation>
    <scope>NUCLEOTIDE SEQUENCE [LARGE SCALE GENOMIC DNA]</scope>
    <source>
        <strain evidence="3">Tucson 15287-2541.00</strain>
    </source>
</reference>
<dbReference type="Proteomes" id="UP000001070">
    <property type="component" value="Unassembled WGS sequence"/>
</dbReference>
<organism evidence="3">
    <name type="scientific">Drosophila grimshawi</name>
    <name type="common">Hawaiian fruit fly</name>
    <name type="synonym">Idiomyia grimshawi</name>
    <dbReference type="NCBI Taxonomy" id="7222"/>
    <lineage>
        <taxon>Eukaryota</taxon>
        <taxon>Metazoa</taxon>
        <taxon>Ecdysozoa</taxon>
        <taxon>Arthropoda</taxon>
        <taxon>Hexapoda</taxon>
        <taxon>Insecta</taxon>
        <taxon>Pterygota</taxon>
        <taxon>Neoptera</taxon>
        <taxon>Endopterygota</taxon>
        <taxon>Diptera</taxon>
        <taxon>Brachycera</taxon>
        <taxon>Muscomorpha</taxon>
        <taxon>Ephydroidea</taxon>
        <taxon>Drosophilidae</taxon>
        <taxon>Drosophila</taxon>
        <taxon>Hawaiian Drosophila</taxon>
    </lineage>
</organism>
<gene>
    <name evidence="2" type="primary">Dgri\GH13629</name>
    <name evidence="2" type="ORF">Dgri_GH13629</name>
</gene>
<dbReference type="PANTHER" id="PTHR12790:SF0">
    <property type="entry name" value="RNA POLYMERASE I-SPECIFIC TRANSCRIPTION INITIATION FACTOR RRN3-RELATED"/>
    <property type="match status" value="1"/>
</dbReference>
<name>B4JQ22_DROGR</name>
<proteinExistence type="inferred from homology"/>
<dbReference type="STRING" id="7222.B4JQ22"/>